<dbReference type="NCBIfam" id="TIGR02499">
    <property type="entry name" value="HrpE_YscL_not"/>
    <property type="match status" value="1"/>
</dbReference>
<gene>
    <name evidence="7" type="ORF">AOPFMNJM_2106</name>
</gene>
<dbReference type="Pfam" id="PF06635">
    <property type="entry name" value="T3SS_SCTL"/>
    <property type="match status" value="1"/>
</dbReference>
<organism evidence="7 8">
    <name type="scientific">Methylobacterium jeotgali</name>
    <dbReference type="NCBI Taxonomy" id="381630"/>
    <lineage>
        <taxon>Bacteria</taxon>
        <taxon>Pseudomonadati</taxon>
        <taxon>Pseudomonadota</taxon>
        <taxon>Alphaproteobacteria</taxon>
        <taxon>Hyphomicrobiales</taxon>
        <taxon>Methylobacteriaceae</taxon>
        <taxon>Methylobacterium</taxon>
    </lineage>
</organism>
<dbReference type="EMBL" id="BPQR01000035">
    <property type="protein sequence ID" value="GJE06784.1"/>
    <property type="molecule type" value="Genomic_DNA"/>
</dbReference>
<keyword evidence="4" id="KW-0653">Protein transport</keyword>
<proteinExistence type="inferred from homology"/>
<comment type="similarity">
    <text evidence="5">Belongs to the SctL stator family.</text>
</comment>
<evidence type="ECO:0000256" key="2">
    <source>
        <dbReference type="ARBA" id="ARBA00022448"/>
    </source>
</evidence>
<comment type="subcellular location">
    <subcellularLocation>
        <location evidence="1">Cytoplasm</location>
    </subcellularLocation>
</comment>
<comment type="caution">
    <text evidence="7">The sequence shown here is derived from an EMBL/GenBank/DDBJ whole genome shotgun (WGS) entry which is preliminary data.</text>
</comment>
<dbReference type="RefSeq" id="WP_238275671.1">
    <property type="nucleotide sequence ID" value="NZ_BPQR01000035.1"/>
</dbReference>
<keyword evidence="3" id="KW-0963">Cytoplasm</keyword>
<evidence type="ECO:0000256" key="1">
    <source>
        <dbReference type="ARBA" id="ARBA00004496"/>
    </source>
</evidence>
<evidence type="ECO:0000256" key="3">
    <source>
        <dbReference type="ARBA" id="ARBA00022490"/>
    </source>
</evidence>
<dbReference type="Proteomes" id="UP001055102">
    <property type="component" value="Unassembled WGS sequence"/>
</dbReference>
<keyword evidence="8" id="KW-1185">Reference proteome</keyword>
<dbReference type="PANTHER" id="PTHR34982:SF1">
    <property type="entry name" value="FLAGELLAR ASSEMBLY PROTEIN FLIH"/>
    <property type="match status" value="1"/>
</dbReference>
<evidence type="ECO:0000256" key="4">
    <source>
        <dbReference type="ARBA" id="ARBA00022927"/>
    </source>
</evidence>
<dbReference type="PANTHER" id="PTHR34982">
    <property type="entry name" value="YOP PROTEINS TRANSLOCATION PROTEIN L"/>
    <property type="match status" value="1"/>
</dbReference>
<reference evidence="7" key="2">
    <citation type="submission" date="2021-08" db="EMBL/GenBank/DDBJ databases">
        <authorList>
            <person name="Tani A."/>
            <person name="Ola A."/>
            <person name="Ogura Y."/>
            <person name="Katsura K."/>
            <person name="Hayashi T."/>
        </authorList>
    </citation>
    <scope>NUCLEOTIDE SEQUENCE</scope>
    <source>
        <strain evidence="7">LMG 23639</strain>
    </source>
</reference>
<evidence type="ECO:0000313" key="8">
    <source>
        <dbReference type="Proteomes" id="UP001055102"/>
    </source>
</evidence>
<reference evidence="7" key="1">
    <citation type="journal article" date="2021" name="Front. Microbiol.">
        <title>Comprehensive Comparative Genomics and Phenotyping of Methylobacterium Species.</title>
        <authorList>
            <person name="Alessa O."/>
            <person name="Ogura Y."/>
            <person name="Fujitani Y."/>
            <person name="Takami H."/>
            <person name="Hayashi T."/>
            <person name="Sahin N."/>
            <person name="Tani A."/>
        </authorList>
    </citation>
    <scope>NUCLEOTIDE SEQUENCE</scope>
    <source>
        <strain evidence="7">LMG 23639</strain>
    </source>
</reference>
<dbReference type="InterPro" id="IPR012842">
    <property type="entry name" value="T3SS_SctL/SctL2"/>
</dbReference>
<dbReference type="InterPro" id="IPR051472">
    <property type="entry name" value="T3SS_Stator/FliH"/>
</dbReference>
<evidence type="ECO:0000256" key="6">
    <source>
        <dbReference type="ARBA" id="ARBA00040494"/>
    </source>
</evidence>
<dbReference type="InterPro" id="IPR010586">
    <property type="entry name" value="T3SS_stator_protein"/>
</dbReference>
<evidence type="ECO:0000256" key="5">
    <source>
        <dbReference type="ARBA" id="ARBA00024335"/>
    </source>
</evidence>
<accession>A0ABQ4SW77</accession>
<evidence type="ECO:0000313" key="7">
    <source>
        <dbReference type="EMBL" id="GJE06784.1"/>
    </source>
</evidence>
<name>A0ABQ4SW77_9HYPH</name>
<sequence length="200" mass="20470">MPEAHTPPAPPRLRPLGPIVRAADLGIWGEAGAALSAARRHADETRAWAEDLVDRERERGFAEGRAAGAEATARLLAETSARAAAHLARLERELPALVGGLVADILGQFEPGDALARSVAHAVGRLAPDAGASLRVAPGDLESVRAALGEASPVQVEADPAMRPGECCLRSPVGSVELGIEAQLRALRTGLAAAAEGAGS</sequence>
<keyword evidence="2" id="KW-0813">Transport</keyword>
<protein>
    <recommendedName>
        <fullName evidence="6">Type 3 secretion system stator protein</fullName>
    </recommendedName>
</protein>